<dbReference type="PANTHER" id="PTHR11785:SF512">
    <property type="entry name" value="SOBREMESA, ISOFORM B"/>
    <property type="match status" value="1"/>
</dbReference>
<feature type="compositionally biased region" description="Basic and acidic residues" evidence="5">
    <location>
        <begin position="1106"/>
        <end position="1118"/>
    </location>
</feature>
<keyword evidence="3 6" id="KW-1133">Transmembrane helix</keyword>
<evidence type="ECO:0000256" key="6">
    <source>
        <dbReference type="SAM" id="Phobius"/>
    </source>
</evidence>
<feature type="transmembrane region" description="Helical" evidence="6">
    <location>
        <begin position="84"/>
        <end position="103"/>
    </location>
</feature>
<proteinExistence type="predicted"/>
<feature type="transmembrane region" description="Helical" evidence="6">
    <location>
        <begin position="118"/>
        <end position="139"/>
    </location>
</feature>
<organism evidence="7 8">
    <name type="scientific">Linnemannia schmuckeri</name>
    <dbReference type="NCBI Taxonomy" id="64567"/>
    <lineage>
        <taxon>Eukaryota</taxon>
        <taxon>Fungi</taxon>
        <taxon>Fungi incertae sedis</taxon>
        <taxon>Mucoromycota</taxon>
        <taxon>Mortierellomycotina</taxon>
        <taxon>Mortierellomycetes</taxon>
        <taxon>Mortierellales</taxon>
        <taxon>Mortierellaceae</taxon>
        <taxon>Linnemannia</taxon>
    </lineage>
</organism>
<feature type="region of interest" description="Disordered" evidence="5">
    <location>
        <begin position="1090"/>
        <end position="1139"/>
    </location>
</feature>
<feature type="region of interest" description="Disordered" evidence="5">
    <location>
        <begin position="751"/>
        <end position="866"/>
    </location>
</feature>
<dbReference type="EMBL" id="JAAAUQ010000425">
    <property type="protein sequence ID" value="KAF9150365.1"/>
    <property type="molecule type" value="Genomic_DNA"/>
</dbReference>
<evidence type="ECO:0000256" key="5">
    <source>
        <dbReference type="SAM" id="MobiDB-lite"/>
    </source>
</evidence>
<feature type="transmembrane region" description="Helical" evidence="6">
    <location>
        <begin position="623"/>
        <end position="645"/>
    </location>
</feature>
<dbReference type="PANTHER" id="PTHR11785">
    <property type="entry name" value="AMINO ACID TRANSPORTER"/>
    <property type="match status" value="1"/>
</dbReference>
<feature type="region of interest" description="Disordered" evidence="5">
    <location>
        <begin position="1033"/>
        <end position="1052"/>
    </location>
</feature>
<feature type="compositionally biased region" description="Low complexity" evidence="5">
    <location>
        <begin position="883"/>
        <end position="911"/>
    </location>
</feature>
<feature type="compositionally biased region" description="Low complexity" evidence="5">
    <location>
        <begin position="1"/>
        <end position="14"/>
    </location>
</feature>
<feature type="transmembrane region" description="Helical" evidence="6">
    <location>
        <begin position="452"/>
        <end position="475"/>
    </location>
</feature>
<keyword evidence="2 6" id="KW-0812">Transmembrane</keyword>
<comment type="subcellular location">
    <subcellularLocation>
        <location evidence="1">Membrane</location>
        <topology evidence="1">Multi-pass membrane protein</topology>
    </subcellularLocation>
</comment>
<accession>A0A9P5RY98</accession>
<keyword evidence="4 6" id="KW-0472">Membrane</keyword>
<evidence type="ECO:0000256" key="4">
    <source>
        <dbReference type="ARBA" id="ARBA00023136"/>
    </source>
</evidence>
<feature type="compositionally biased region" description="Low complexity" evidence="5">
    <location>
        <begin position="1093"/>
        <end position="1103"/>
    </location>
</feature>
<evidence type="ECO:0000256" key="3">
    <source>
        <dbReference type="ARBA" id="ARBA00022989"/>
    </source>
</evidence>
<feature type="transmembrane region" description="Helical" evidence="6">
    <location>
        <begin position="330"/>
        <end position="349"/>
    </location>
</feature>
<feature type="transmembrane region" description="Helical" evidence="6">
    <location>
        <begin position="563"/>
        <end position="588"/>
    </location>
</feature>
<dbReference type="InterPro" id="IPR002293">
    <property type="entry name" value="AA/rel_permease1"/>
</dbReference>
<reference evidence="7" key="1">
    <citation type="journal article" date="2020" name="Fungal Divers.">
        <title>Resolving the Mortierellaceae phylogeny through synthesis of multi-gene phylogenetics and phylogenomics.</title>
        <authorList>
            <person name="Vandepol N."/>
            <person name="Liber J."/>
            <person name="Desiro A."/>
            <person name="Na H."/>
            <person name="Kennedy M."/>
            <person name="Barry K."/>
            <person name="Grigoriev I.V."/>
            <person name="Miller A.N."/>
            <person name="O'Donnell K."/>
            <person name="Stajich J.E."/>
            <person name="Bonito G."/>
        </authorList>
    </citation>
    <scope>NUCLEOTIDE SEQUENCE</scope>
    <source>
        <strain evidence="7">NRRL 6426</strain>
    </source>
</reference>
<feature type="compositionally biased region" description="Polar residues" evidence="5">
    <location>
        <begin position="1124"/>
        <end position="1139"/>
    </location>
</feature>
<feature type="transmembrane region" description="Helical" evidence="6">
    <location>
        <begin position="160"/>
        <end position="184"/>
    </location>
</feature>
<dbReference type="AlphaFoldDB" id="A0A9P5RY98"/>
<protein>
    <recommendedName>
        <fullName evidence="9">Amino acid transporter</fullName>
    </recommendedName>
</protein>
<feature type="compositionally biased region" description="Basic residues" evidence="5">
    <location>
        <begin position="776"/>
        <end position="786"/>
    </location>
</feature>
<gene>
    <name evidence="7" type="ORF">BG015_007832</name>
</gene>
<feature type="region of interest" description="Disordered" evidence="5">
    <location>
        <begin position="883"/>
        <end position="927"/>
    </location>
</feature>
<feature type="transmembrane region" description="Helical" evidence="6">
    <location>
        <begin position="298"/>
        <end position="318"/>
    </location>
</feature>
<feature type="region of interest" description="Disordered" evidence="5">
    <location>
        <begin position="1"/>
        <end position="30"/>
    </location>
</feature>
<name>A0A9P5RY98_9FUNG</name>
<feature type="transmembrane region" description="Helical" evidence="6">
    <location>
        <begin position="407"/>
        <end position="432"/>
    </location>
</feature>
<evidence type="ECO:0000313" key="8">
    <source>
        <dbReference type="Proteomes" id="UP000748756"/>
    </source>
</evidence>
<dbReference type="Gene3D" id="1.20.1740.10">
    <property type="entry name" value="Amino acid/polyamine transporter I"/>
    <property type="match status" value="1"/>
</dbReference>
<dbReference type="Proteomes" id="UP000748756">
    <property type="component" value="Unassembled WGS sequence"/>
</dbReference>
<evidence type="ECO:0000313" key="7">
    <source>
        <dbReference type="EMBL" id="KAF9150365.1"/>
    </source>
</evidence>
<keyword evidence="8" id="KW-1185">Reference proteome</keyword>
<dbReference type="InterPro" id="IPR050598">
    <property type="entry name" value="AminoAcid_Transporter"/>
</dbReference>
<feature type="compositionally biased region" description="Basic residues" evidence="5">
    <location>
        <begin position="793"/>
        <end position="806"/>
    </location>
</feature>
<evidence type="ECO:0000256" key="2">
    <source>
        <dbReference type="ARBA" id="ARBA00022692"/>
    </source>
</evidence>
<feature type="transmembrane region" description="Helical" evidence="6">
    <location>
        <begin position="369"/>
        <end position="386"/>
    </location>
</feature>
<comment type="caution">
    <text evidence="7">The sequence shown here is derived from an EMBL/GenBank/DDBJ whole genome shotgun (WGS) entry which is preliminary data.</text>
</comment>
<feature type="region of interest" description="Disordered" evidence="5">
    <location>
        <begin position="272"/>
        <end position="292"/>
    </location>
</feature>
<feature type="transmembrane region" description="Helical" evidence="6">
    <location>
        <begin position="505"/>
        <end position="525"/>
    </location>
</feature>
<dbReference type="GO" id="GO:0015179">
    <property type="term" value="F:L-amino acid transmembrane transporter activity"/>
    <property type="evidence" value="ECO:0007669"/>
    <property type="project" value="TreeGrafter"/>
</dbReference>
<feature type="compositionally biased region" description="Gly residues" evidence="5">
    <location>
        <begin position="856"/>
        <end position="866"/>
    </location>
</feature>
<feature type="transmembrane region" description="Helical" evidence="6">
    <location>
        <begin position="531"/>
        <end position="551"/>
    </location>
</feature>
<dbReference type="OrthoDB" id="10062876at2759"/>
<feature type="compositionally biased region" description="Polar residues" evidence="5">
    <location>
        <begin position="15"/>
        <end position="30"/>
    </location>
</feature>
<dbReference type="Pfam" id="PF13520">
    <property type="entry name" value="AA_permease_2"/>
    <property type="match status" value="1"/>
</dbReference>
<feature type="compositionally biased region" description="Pro residues" evidence="5">
    <location>
        <begin position="277"/>
        <end position="286"/>
    </location>
</feature>
<evidence type="ECO:0008006" key="9">
    <source>
        <dbReference type="Google" id="ProtNLM"/>
    </source>
</evidence>
<sequence length="1139" mass="120839">MSSSLRRSYTSSSSQPIAATTAGQHRSDSAYTPSMCSITGSAAQQRGYCRSSQDDCGENEVAVAGQGGGRAGGGDTGQERTMGLISAILMIVGTLIGTGIFASPGPLFDSVHCTQTSFIIWAFAGVVCTIGAFAYAELGTMFPASGGDFQYLRRAYGKKVAWVFGWSFITILNPIGTAGIAGVLGRYAVDLIVYSQTGNSIGASAVPRGVSAAGTAAGATSAAQDAIVNTLGRMMWTSINGTAAVWAAGAGASPLGAGAGAGTSPNPALDTGYAPFPKAPLPPNHAPPQQQHADTMPWLVRGFSIGAIILMGLINIFFREGGKYASNLLAIFKIGGMCMLIVIGSMQAVKNHAQSEALQIPIRESSQNVLDYVSALCFAFFAYNGFNNINLGLGELRDPERNLKRAVFIAMPFVTILFLLANFAFFSILSSYDLRHVHSLSLHAGHTVLGQPGGFLMAGTVVASALGSINANLWAGSRLLVIMAKDNTIIPFPIARVWSRTGTQAIAILILVGQASFHSLINLDFKTFSKIYSAVGWTWYGLSVAGLLYLRKKRPNYPRPVKVFWPLAAFFVVIAAILVVGSLTLAFMSSAIQKAGDGENEEEDDVATGGGADASGGVDGGKYVSIIMFGMVILFMMGVIPAFYLTKRYNQEREGLNKTTTGSGVLSTVDESTAKDSDFKNDGHGDEPFEGAETGEMVQINRTGPFHQTAITIDFDYTHTHHLHNLHPNNIDPKSLTTGGVGAIFGAFGPETLEDGRPVRRHSAASSVTLVGEGSKKRKNKPRRPKSKEGSKPSHHGHHGHRHREHIRQSGEPSRSPSLDPVVLARRSKEYKQSNGEDEEEEEVARAQALRSSMSRGGGSSDSGGGTRYLSLDYVELGISTLSGTSRAGSSGNSSANASDDSDSDCSSAPGSDEEDEVETDFDRMRPTPHIRTTNLLFFPFDPTIPSYHSSSSSAPYAGGICMSPTMLSPFDSASQTAYNSPLMGPSSPTFAAIGEGGGGRTFLTCGFNTRSGSHSSETTLGLEGDYQQVQEQGAADGDVKGKGVRTRQSSACERVDEEDEEEAVLEESMTNNNNNNNITTTTHYGSYLTDFNSNTNSNTNSNIDNYHERRDDNDGHVHPLMPSPNTGANNNDSTPPAP</sequence>
<dbReference type="GO" id="GO:0016020">
    <property type="term" value="C:membrane"/>
    <property type="evidence" value="ECO:0007669"/>
    <property type="project" value="UniProtKB-SubCell"/>
</dbReference>
<evidence type="ECO:0000256" key="1">
    <source>
        <dbReference type="ARBA" id="ARBA00004141"/>
    </source>
</evidence>